<evidence type="ECO:0000313" key="8">
    <source>
        <dbReference type="EMBL" id="KAA5535707.1"/>
    </source>
</evidence>
<comment type="similarity">
    <text evidence="2">Belongs to the chromate ion transporter (CHR) (TC 2.A.51) family.</text>
</comment>
<sequence length="372" mass="40356">MIPIAEITKLFLKLGFIGFGGPAAHIAMMQKEVVLKRKWMSEQHFLDLLGATNLIPGPNSTEMAIHIGYDKGGWKGLIVAGLGFILPAVFITGIFAWVYQKYGQLPEVQPFIYGIKPAIIAVIIGAVFPLAKQSVKSTLLAVVGIAVLMLSLFGISEIYLMFGAGLLAVALYYIQDTKNTFQSFIPLAFLQITQSSLLSETNTKLFWIFLKIGAILYGSGYVLFAFLDTELVTTGLLTRQQLMDAIAVGQFTPGPVFSSVTFIGYQINGLSGAVISTIAIFLPSFVFVALLNPLVKKIRNSKALSAFLDAVNVASVAIITAICFTMGKETITDWRTILIAFIGAVVVFKFKKTNSAFIVLGGALLGYILHQF</sequence>
<accession>A0A5M6CL43</accession>
<feature type="transmembrane region" description="Helical" evidence="7">
    <location>
        <begin position="273"/>
        <end position="295"/>
    </location>
</feature>
<protein>
    <submittedName>
        <fullName evidence="8">Chromate efflux transporter</fullName>
    </submittedName>
</protein>
<dbReference type="AlphaFoldDB" id="A0A5M6CL43"/>
<evidence type="ECO:0000256" key="7">
    <source>
        <dbReference type="SAM" id="Phobius"/>
    </source>
</evidence>
<proteinExistence type="inferred from homology"/>
<dbReference type="InterPro" id="IPR003370">
    <property type="entry name" value="Chromate_transpt"/>
</dbReference>
<keyword evidence="6 7" id="KW-0472">Membrane</keyword>
<dbReference type="Proteomes" id="UP000325141">
    <property type="component" value="Unassembled WGS sequence"/>
</dbReference>
<dbReference type="PANTHER" id="PTHR33567">
    <property type="entry name" value="CHROMATE ION TRANSPORTER (EUROFUNG)"/>
    <property type="match status" value="1"/>
</dbReference>
<dbReference type="EMBL" id="VWSG01000003">
    <property type="protein sequence ID" value="KAA5535707.1"/>
    <property type="molecule type" value="Genomic_DNA"/>
</dbReference>
<dbReference type="NCBIfam" id="TIGR00937">
    <property type="entry name" value="2A51"/>
    <property type="match status" value="1"/>
</dbReference>
<dbReference type="GO" id="GO:0015109">
    <property type="term" value="F:chromate transmembrane transporter activity"/>
    <property type="evidence" value="ECO:0007669"/>
    <property type="project" value="InterPro"/>
</dbReference>
<organism evidence="8 9">
    <name type="scientific">Paenimyroides baculatum</name>
    <dbReference type="NCBI Taxonomy" id="2608000"/>
    <lineage>
        <taxon>Bacteria</taxon>
        <taxon>Pseudomonadati</taxon>
        <taxon>Bacteroidota</taxon>
        <taxon>Flavobacteriia</taxon>
        <taxon>Flavobacteriales</taxon>
        <taxon>Flavobacteriaceae</taxon>
        <taxon>Paenimyroides</taxon>
    </lineage>
</organism>
<dbReference type="RefSeq" id="WP_150010714.1">
    <property type="nucleotide sequence ID" value="NZ_VWSG01000003.1"/>
</dbReference>
<feature type="transmembrane region" description="Helical" evidence="7">
    <location>
        <begin position="333"/>
        <end position="350"/>
    </location>
</feature>
<name>A0A5M6CL43_9FLAO</name>
<dbReference type="GO" id="GO:0005886">
    <property type="term" value="C:plasma membrane"/>
    <property type="evidence" value="ECO:0007669"/>
    <property type="project" value="UniProtKB-SubCell"/>
</dbReference>
<comment type="caution">
    <text evidence="8">The sequence shown here is derived from an EMBL/GenBank/DDBJ whole genome shotgun (WGS) entry which is preliminary data.</text>
</comment>
<feature type="transmembrane region" description="Helical" evidence="7">
    <location>
        <begin position="111"/>
        <end position="131"/>
    </location>
</feature>
<dbReference type="InterPro" id="IPR014047">
    <property type="entry name" value="Chr_Tranpt_l_chain"/>
</dbReference>
<feature type="transmembrane region" description="Helical" evidence="7">
    <location>
        <begin position="143"/>
        <end position="174"/>
    </location>
</feature>
<feature type="transmembrane region" description="Helical" evidence="7">
    <location>
        <begin position="205"/>
        <end position="227"/>
    </location>
</feature>
<evidence type="ECO:0000256" key="4">
    <source>
        <dbReference type="ARBA" id="ARBA00022692"/>
    </source>
</evidence>
<evidence type="ECO:0000256" key="1">
    <source>
        <dbReference type="ARBA" id="ARBA00004651"/>
    </source>
</evidence>
<evidence type="ECO:0000256" key="2">
    <source>
        <dbReference type="ARBA" id="ARBA00005262"/>
    </source>
</evidence>
<evidence type="ECO:0000256" key="5">
    <source>
        <dbReference type="ARBA" id="ARBA00022989"/>
    </source>
</evidence>
<keyword evidence="5 7" id="KW-1133">Transmembrane helix</keyword>
<reference evidence="8 9" key="1">
    <citation type="submission" date="2019-09" db="EMBL/GenBank/DDBJ databases">
        <title>Genome sequence and assembly of Flavobacterium sp.</title>
        <authorList>
            <person name="Chhetri G."/>
        </authorList>
    </citation>
    <scope>NUCLEOTIDE SEQUENCE [LARGE SCALE GENOMIC DNA]</scope>
    <source>
        <strain evidence="8 9">SNL9</strain>
    </source>
</reference>
<feature type="transmembrane region" description="Helical" evidence="7">
    <location>
        <begin position="307"/>
        <end position="327"/>
    </location>
</feature>
<evidence type="ECO:0000313" key="9">
    <source>
        <dbReference type="Proteomes" id="UP000325141"/>
    </source>
</evidence>
<keyword evidence="4 7" id="KW-0812">Transmembrane</keyword>
<dbReference type="PANTHER" id="PTHR33567:SF3">
    <property type="entry name" value="CHROMATE ION TRANSPORTER (EUROFUNG)"/>
    <property type="match status" value="1"/>
</dbReference>
<dbReference type="PIRSF" id="PIRSF004810">
    <property type="entry name" value="ChrA"/>
    <property type="match status" value="1"/>
</dbReference>
<dbReference type="Pfam" id="PF02417">
    <property type="entry name" value="Chromate_transp"/>
    <property type="match status" value="2"/>
</dbReference>
<feature type="transmembrane region" description="Helical" evidence="7">
    <location>
        <begin position="77"/>
        <end position="99"/>
    </location>
</feature>
<keyword evidence="9" id="KW-1185">Reference proteome</keyword>
<keyword evidence="3" id="KW-1003">Cell membrane</keyword>
<evidence type="ECO:0000256" key="3">
    <source>
        <dbReference type="ARBA" id="ARBA00022475"/>
    </source>
</evidence>
<evidence type="ECO:0000256" key="6">
    <source>
        <dbReference type="ARBA" id="ARBA00023136"/>
    </source>
</evidence>
<gene>
    <name evidence="8" type="primary">chrA</name>
    <name evidence="8" type="ORF">F0460_04525</name>
</gene>
<comment type="subcellular location">
    <subcellularLocation>
        <location evidence="1">Cell membrane</location>
        <topology evidence="1">Multi-pass membrane protein</topology>
    </subcellularLocation>
</comment>